<feature type="domain" description="SUEL-type lectin" evidence="2">
    <location>
        <begin position="29"/>
        <end position="116"/>
    </location>
</feature>
<dbReference type="PRINTS" id="PR00007">
    <property type="entry name" value="COMPLEMNTC1Q"/>
</dbReference>
<dbReference type="Proteomes" id="UP000694844">
    <property type="component" value="Chromosome 2"/>
</dbReference>
<gene>
    <name evidence="5" type="primary">LOC111120612</name>
</gene>
<organism evidence="4 5">
    <name type="scientific">Crassostrea virginica</name>
    <name type="common">Eastern oyster</name>
    <dbReference type="NCBI Taxonomy" id="6565"/>
    <lineage>
        <taxon>Eukaryota</taxon>
        <taxon>Metazoa</taxon>
        <taxon>Spiralia</taxon>
        <taxon>Lophotrochozoa</taxon>
        <taxon>Mollusca</taxon>
        <taxon>Bivalvia</taxon>
        <taxon>Autobranchia</taxon>
        <taxon>Pteriomorphia</taxon>
        <taxon>Ostreida</taxon>
        <taxon>Ostreoidea</taxon>
        <taxon>Ostreidae</taxon>
        <taxon>Crassostrea</taxon>
    </lineage>
</organism>
<proteinExistence type="predicted"/>
<evidence type="ECO:0000256" key="1">
    <source>
        <dbReference type="SAM" id="SignalP"/>
    </source>
</evidence>
<dbReference type="CDD" id="cd22827">
    <property type="entry name" value="Gal_Rha_Lectin_SUL-I-like"/>
    <property type="match status" value="1"/>
</dbReference>
<feature type="domain" description="C1q" evidence="3">
    <location>
        <begin position="124"/>
        <end position="255"/>
    </location>
</feature>
<evidence type="ECO:0000259" key="3">
    <source>
        <dbReference type="PROSITE" id="PS50871"/>
    </source>
</evidence>
<dbReference type="KEGG" id="cvn:111120612"/>
<keyword evidence="4" id="KW-1185">Reference proteome</keyword>
<reference evidence="5" key="1">
    <citation type="submission" date="2025-08" db="UniProtKB">
        <authorList>
            <consortium name="RefSeq"/>
        </authorList>
    </citation>
    <scope>IDENTIFICATION</scope>
    <source>
        <tissue evidence="5">Whole sample</tissue>
    </source>
</reference>
<dbReference type="FunFam" id="2.60.120.740:FF:000001">
    <property type="entry name" value="Adhesion G protein-coupled receptor L2"/>
    <property type="match status" value="1"/>
</dbReference>
<dbReference type="Gene3D" id="2.60.120.40">
    <property type="match status" value="1"/>
</dbReference>
<dbReference type="SUPFAM" id="SSF49842">
    <property type="entry name" value="TNF-like"/>
    <property type="match status" value="1"/>
</dbReference>
<accession>A0A8B8CMU4</accession>
<dbReference type="PROSITE" id="PS50228">
    <property type="entry name" value="SUEL_LECTIN"/>
    <property type="match status" value="1"/>
</dbReference>
<feature type="signal peptide" evidence="1">
    <location>
        <begin position="1"/>
        <end position="22"/>
    </location>
</feature>
<dbReference type="OrthoDB" id="6119427at2759"/>
<dbReference type="InterPro" id="IPR001073">
    <property type="entry name" value="C1q_dom"/>
</dbReference>
<dbReference type="Pfam" id="PF00386">
    <property type="entry name" value="C1q"/>
    <property type="match status" value="1"/>
</dbReference>
<name>A0A8B8CMU4_CRAVI</name>
<dbReference type="GeneID" id="111120612"/>
<dbReference type="SMART" id="SM00110">
    <property type="entry name" value="C1Q"/>
    <property type="match status" value="1"/>
</dbReference>
<dbReference type="GO" id="GO:0030246">
    <property type="term" value="F:carbohydrate binding"/>
    <property type="evidence" value="ECO:0007669"/>
    <property type="project" value="InterPro"/>
</dbReference>
<dbReference type="PANTHER" id="PTHR46780">
    <property type="entry name" value="PROTEIN EVA-1"/>
    <property type="match status" value="1"/>
</dbReference>
<dbReference type="InterPro" id="IPR008983">
    <property type="entry name" value="Tumour_necrosis_fac-like_dom"/>
</dbReference>
<dbReference type="RefSeq" id="XP_022317168.1">
    <property type="nucleotide sequence ID" value="XM_022461460.1"/>
</dbReference>
<feature type="chain" id="PRO_5034949380" evidence="1">
    <location>
        <begin position="23"/>
        <end position="255"/>
    </location>
</feature>
<dbReference type="PROSITE" id="PS50871">
    <property type="entry name" value="C1Q"/>
    <property type="match status" value="1"/>
</dbReference>
<evidence type="ECO:0000313" key="4">
    <source>
        <dbReference type="Proteomes" id="UP000694844"/>
    </source>
</evidence>
<evidence type="ECO:0000313" key="5">
    <source>
        <dbReference type="RefSeq" id="XP_022317168.1"/>
    </source>
</evidence>
<dbReference type="Pfam" id="PF02140">
    <property type="entry name" value="SUEL_Lectin"/>
    <property type="match status" value="1"/>
</dbReference>
<dbReference type="AlphaFoldDB" id="A0A8B8CMU4"/>
<keyword evidence="1" id="KW-0732">Signal</keyword>
<protein>
    <submittedName>
        <fullName evidence="5">Uncharacterized protein LOC111120612</fullName>
    </submittedName>
</protein>
<evidence type="ECO:0000259" key="2">
    <source>
        <dbReference type="PROSITE" id="PS50228"/>
    </source>
</evidence>
<sequence length="255" mass="28222">MFSLCVELLAFFLAFSSSVVSATDPAFALCDGQRGSIHCGKGTKIRILSANYGRTDGDICPGGNTAARTCRSKRTLTRVKWSCNGYRICHLHASDQLFGNPCVNVSKYLEVKYRCVKKSDGDLKAKQIIAFNAYISKHLTLHRDTPVNVVYDAVYYNYGNAYNTHSGLFTAPSGGLYVFTWSSVVSPRKIFDAEILLNGQRRGLGSCNNELNPGYENCANTVPLVLKTGDKINIRTTTANFLIQKWSSFKGWKVQ</sequence>
<dbReference type="InterPro" id="IPR043159">
    <property type="entry name" value="Lectin_gal-bd_sf"/>
</dbReference>
<dbReference type="Gene3D" id="2.60.120.740">
    <property type="match status" value="1"/>
</dbReference>
<dbReference type="InterPro" id="IPR000922">
    <property type="entry name" value="Lectin_gal-bd_dom"/>
</dbReference>